<evidence type="ECO:0000313" key="1">
    <source>
        <dbReference type="EMBL" id="KAJ9588389.1"/>
    </source>
</evidence>
<accession>A0AAD8EFY1</accession>
<dbReference type="AlphaFoldDB" id="A0AAD8EFY1"/>
<name>A0AAD8EFY1_DIPPU</name>
<comment type="caution">
    <text evidence="1">The sequence shown here is derived from an EMBL/GenBank/DDBJ whole genome shotgun (WGS) entry which is preliminary data.</text>
</comment>
<organism evidence="1 2">
    <name type="scientific">Diploptera punctata</name>
    <name type="common">Pacific beetle cockroach</name>
    <dbReference type="NCBI Taxonomy" id="6984"/>
    <lineage>
        <taxon>Eukaryota</taxon>
        <taxon>Metazoa</taxon>
        <taxon>Ecdysozoa</taxon>
        <taxon>Arthropoda</taxon>
        <taxon>Hexapoda</taxon>
        <taxon>Insecta</taxon>
        <taxon>Pterygota</taxon>
        <taxon>Neoptera</taxon>
        <taxon>Polyneoptera</taxon>
        <taxon>Dictyoptera</taxon>
        <taxon>Blattodea</taxon>
        <taxon>Blaberoidea</taxon>
        <taxon>Blaberidae</taxon>
        <taxon>Diplopterinae</taxon>
        <taxon>Diploptera</taxon>
    </lineage>
</organism>
<dbReference type="EMBL" id="JASPKZ010005684">
    <property type="protein sequence ID" value="KAJ9588389.1"/>
    <property type="molecule type" value="Genomic_DNA"/>
</dbReference>
<feature type="non-terminal residue" evidence="1">
    <location>
        <position position="1"/>
    </location>
</feature>
<feature type="non-terminal residue" evidence="1">
    <location>
        <position position="50"/>
    </location>
</feature>
<proteinExistence type="predicted"/>
<keyword evidence="2" id="KW-1185">Reference proteome</keyword>
<gene>
    <name evidence="1" type="ORF">L9F63_018231</name>
</gene>
<dbReference type="Proteomes" id="UP001233999">
    <property type="component" value="Unassembled WGS sequence"/>
</dbReference>
<evidence type="ECO:0000313" key="2">
    <source>
        <dbReference type="Proteomes" id="UP001233999"/>
    </source>
</evidence>
<reference evidence="1" key="1">
    <citation type="journal article" date="2023" name="IScience">
        <title>Live-bearing cockroach genome reveals convergent evolutionary mechanisms linked to viviparity in insects and beyond.</title>
        <authorList>
            <person name="Fouks B."/>
            <person name="Harrison M.C."/>
            <person name="Mikhailova A.A."/>
            <person name="Marchal E."/>
            <person name="English S."/>
            <person name="Carruthers M."/>
            <person name="Jennings E.C."/>
            <person name="Chiamaka E.L."/>
            <person name="Frigard R.A."/>
            <person name="Pippel M."/>
            <person name="Attardo G.M."/>
            <person name="Benoit J.B."/>
            <person name="Bornberg-Bauer E."/>
            <person name="Tobe S.S."/>
        </authorList>
    </citation>
    <scope>NUCLEOTIDE SEQUENCE</scope>
    <source>
        <strain evidence="1">Stay&amp;Tobe</strain>
    </source>
</reference>
<reference evidence="1" key="2">
    <citation type="submission" date="2023-05" db="EMBL/GenBank/DDBJ databases">
        <authorList>
            <person name="Fouks B."/>
        </authorList>
    </citation>
    <scope>NUCLEOTIDE SEQUENCE</scope>
    <source>
        <strain evidence="1">Stay&amp;Tobe</strain>
        <tissue evidence="1">Testes</tissue>
    </source>
</reference>
<sequence>LYISCLVAITTVIDFKKGLYNENVLSTSHDVTDVQYELVENLPMYDLIAT</sequence>
<protein>
    <submittedName>
        <fullName evidence="1">Uncharacterized protein</fullName>
    </submittedName>
</protein>